<organism evidence="2 3">
    <name type="scientific">Prauserella shujinwangii</name>
    <dbReference type="NCBI Taxonomy" id="1453103"/>
    <lineage>
        <taxon>Bacteria</taxon>
        <taxon>Bacillati</taxon>
        <taxon>Actinomycetota</taxon>
        <taxon>Actinomycetes</taxon>
        <taxon>Pseudonocardiales</taxon>
        <taxon>Pseudonocardiaceae</taxon>
        <taxon>Prauserella</taxon>
    </lineage>
</organism>
<evidence type="ECO:0000313" key="2">
    <source>
        <dbReference type="EMBL" id="PRX51495.1"/>
    </source>
</evidence>
<feature type="region of interest" description="Disordered" evidence="1">
    <location>
        <begin position="33"/>
        <end position="59"/>
    </location>
</feature>
<evidence type="ECO:0000313" key="3">
    <source>
        <dbReference type="Proteomes" id="UP000238362"/>
    </source>
</evidence>
<name>A0A2T0M412_9PSEU</name>
<dbReference type="EMBL" id="PVNH01000001">
    <property type="protein sequence ID" value="PRX51495.1"/>
    <property type="molecule type" value="Genomic_DNA"/>
</dbReference>
<gene>
    <name evidence="2" type="ORF">B0I33_101649</name>
</gene>
<protein>
    <submittedName>
        <fullName evidence="2">Uncharacterized protein</fullName>
    </submittedName>
</protein>
<sequence length="59" mass="6323">MESHEAFLARLDEAVRRAHDAIARMHADAVAGIRRSAGTADRHRAGDDRRAGDGRTAAG</sequence>
<accession>A0A2T0M412</accession>
<feature type="compositionally biased region" description="Basic and acidic residues" evidence="1">
    <location>
        <begin position="40"/>
        <end position="53"/>
    </location>
</feature>
<dbReference type="RefSeq" id="WP_106176946.1">
    <property type="nucleotide sequence ID" value="NZ_PVNH01000001.1"/>
</dbReference>
<proteinExistence type="predicted"/>
<reference evidence="2 3" key="1">
    <citation type="submission" date="2018-03" db="EMBL/GenBank/DDBJ databases">
        <title>Genomic Encyclopedia of Type Strains, Phase III (KMG-III): the genomes of soil and plant-associated and newly described type strains.</title>
        <authorList>
            <person name="Whitman W."/>
        </authorList>
    </citation>
    <scope>NUCLEOTIDE SEQUENCE [LARGE SCALE GENOMIC DNA]</scope>
    <source>
        <strain evidence="2 3">CGMCC 4.7125</strain>
    </source>
</reference>
<keyword evidence="3" id="KW-1185">Reference proteome</keyword>
<dbReference type="Proteomes" id="UP000238362">
    <property type="component" value="Unassembled WGS sequence"/>
</dbReference>
<comment type="caution">
    <text evidence="2">The sequence shown here is derived from an EMBL/GenBank/DDBJ whole genome shotgun (WGS) entry which is preliminary data.</text>
</comment>
<evidence type="ECO:0000256" key="1">
    <source>
        <dbReference type="SAM" id="MobiDB-lite"/>
    </source>
</evidence>
<dbReference type="AlphaFoldDB" id="A0A2T0M412"/>